<sequence>MFVVWFFIYSQNYSLFKSHPICQANSVLVSEAAHTRLYLTNGRRPASPARGGAGRRLRPAWRSERPGLMVSRLFRGNLSGNLCVETCSAYIRLHLDGANPAPIVMLPLECLLQPLLHPISRSAHMATSSKDDYDPILAGDIVQATKAKQRSFDVTNTPAQYLPKPDQAAPAAAPSPAGPVGRATQQLASQATPRPISLADAFPIGAGDGKKAIYAGVGANGEASFSSSPSSLNSIQTNFTAPNQPPEQRLTLLMAGANVSQSGTARLDQAVNSPQQAYRPMTSFADVIAGAAQNPAAQQQANIAQEWRTPASGPQFAALGSSANVGDGIGAFSQSNAGDSALASTRFQRANDIREAGRDKDRLDLANAKLTRDSNFTVVADTMPKFQSLPRQRT</sequence>
<evidence type="ECO:0000313" key="2">
    <source>
        <dbReference type="EMBL" id="GBH15871.1"/>
    </source>
</evidence>
<protein>
    <submittedName>
        <fullName evidence="2">Uncharacterized protein</fullName>
    </submittedName>
</protein>
<dbReference type="EMBL" id="BGKA01000067">
    <property type="protein sequence ID" value="GBH15871.1"/>
    <property type="molecule type" value="Genomic_DNA"/>
</dbReference>
<gene>
    <name evidence="2" type="ORF">KPSA3_01803</name>
</gene>
<name>A0AAN4TJX9_PSESF</name>
<feature type="region of interest" description="Disordered" evidence="1">
    <location>
        <begin position="147"/>
        <end position="194"/>
    </location>
</feature>
<evidence type="ECO:0000256" key="1">
    <source>
        <dbReference type="SAM" id="MobiDB-lite"/>
    </source>
</evidence>
<organism evidence="2 3">
    <name type="scientific">Pseudomonas syringae pv. actinidiae</name>
    <dbReference type="NCBI Taxonomy" id="103796"/>
    <lineage>
        <taxon>Bacteria</taxon>
        <taxon>Pseudomonadati</taxon>
        <taxon>Pseudomonadota</taxon>
        <taxon>Gammaproteobacteria</taxon>
        <taxon>Pseudomonadales</taxon>
        <taxon>Pseudomonadaceae</taxon>
        <taxon>Pseudomonas</taxon>
        <taxon>Pseudomonas syringae</taxon>
    </lineage>
</organism>
<accession>A0AAN4TJX9</accession>
<evidence type="ECO:0000313" key="3">
    <source>
        <dbReference type="Proteomes" id="UP000248291"/>
    </source>
</evidence>
<dbReference type="AlphaFoldDB" id="A0AAN4TJX9"/>
<comment type="caution">
    <text evidence="2">The sequence shown here is derived from an EMBL/GenBank/DDBJ whole genome shotgun (WGS) entry which is preliminary data.</text>
</comment>
<proteinExistence type="predicted"/>
<feature type="compositionally biased region" description="Low complexity" evidence="1">
    <location>
        <begin position="163"/>
        <end position="179"/>
    </location>
</feature>
<feature type="compositionally biased region" description="Polar residues" evidence="1">
    <location>
        <begin position="183"/>
        <end position="192"/>
    </location>
</feature>
<dbReference type="Proteomes" id="UP000248291">
    <property type="component" value="Unassembled WGS sequence"/>
</dbReference>
<reference evidence="2 3" key="1">
    <citation type="submission" date="2018-04" db="EMBL/GenBank/DDBJ databases">
        <title>Draft genome sequence of Pseudomonas syringae pv. actinidiae biovar 3 strains isolated from kiwifruit in Kagawa prefecture.</title>
        <authorList>
            <person name="Tabuchi M."/>
            <person name="Saito M."/>
            <person name="Fujiwara S."/>
            <person name="Sasa N."/>
            <person name="Akimitsu K."/>
            <person name="Gomi K."/>
            <person name="Konishi-Sugita S."/>
            <person name="Hamano K."/>
            <person name="Kataoka I."/>
        </authorList>
    </citation>
    <scope>NUCLEOTIDE SEQUENCE [LARGE SCALE GENOMIC DNA]</scope>
    <source>
        <strain evidence="2 3">MAFF212211</strain>
    </source>
</reference>